<evidence type="ECO:0000313" key="2">
    <source>
        <dbReference type="Proteomes" id="UP000024635"/>
    </source>
</evidence>
<dbReference type="AlphaFoldDB" id="A0A016T8R5"/>
<keyword evidence="2" id="KW-1185">Reference proteome</keyword>
<evidence type="ECO:0000313" key="1">
    <source>
        <dbReference type="EMBL" id="EYB99026.1"/>
    </source>
</evidence>
<proteinExistence type="predicted"/>
<gene>
    <name evidence="1" type="primary">Acey_s0126.g1359</name>
    <name evidence="1" type="ORF">Y032_0126g1359</name>
</gene>
<evidence type="ECO:0008006" key="3">
    <source>
        <dbReference type="Google" id="ProtNLM"/>
    </source>
</evidence>
<protein>
    <recommendedName>
        <fullName evidence="3">C2H2-type domain-containing protein</fullName>
    </recommendedName>
</protein>
<organism evidence="1 2">
    <name type="scientific">Ancylostoma ceylanicum</name>
    <dbReference type="NCBI Taxonomy" id="53326"/>
    <lineage>
        <taxon>Eukaryota</taxon>
        <taxon>Metazoa</taxon>
        <taxon>Ecdysozoa</taxon>
        <taxon>Nematoda</taxon>
        <taxon>Chromadorea</taxon>
        <taxon>Rhabditida</taxon>
        <taxon>Rhabditina</taxon>
        <taxon>Rhabditomorpha</taxon>
        <taxon>Strongyloidea</taxon>
        <taxon>Ancylostomatidae</taxon>
        <taxon>Ancylostomatinae</taxon>
        <taxon>Ancylostoma</taxon>
    </lineage>
</organism>
<dbReference type="Proteomes" id="UP000024635">
    <property type="component" value="Unassembled WGS sequence"/>
</dbReference>
<sequence length="121" mass="14079">MVILNCSTTKIKGECPVCGKDLGKEIYAHLFPVHDYTKDEIRRLQQARRVLTNFNDSIGPKRARNSCPKCACGEDEFTFENVTFPDKTAFEDWKRKFEDDNITRSSNREDIPNSHYHIYAM</sequence>
<dbReference type="EMBL" id="JARK01001462">
    <property type="protein sequence ID" value="EYB99026.1"/>
    <property type="molecule type" value="Genomic_DNA"/>
</dbReference>
<name>A0A016T8R5_9BILA</name>
<accession>A0A016T8R5</accession>
<reference evidence="2" key="1">
    <citation type="journal article" date="2015" name="Nat. Genet.">
        <title>The genome and transcriptome of the zoonotic hookworm Ancylostoma ceylanicum identify infection-specific gene families.</title>
        <authorList>
            <person name="Schwarz E.M."/>
            <person name="Hu Y."/>
            <person name="Antoshechkin I."/>
            <person name="Miller M.M."/>
            <person name="Sternberg P.W."/>
            <person name="Aroian R.V."/>
        </authorList>
    </citation>
    <scope>NUCLEOTIDE SEQUENCE</scope>
    <source>
        <strain evidence="2">HY135</strain>
    </source>
</reference>
<comment type="caution">
    <text evidence="1">The sequence shown here is derived from an EMBL/GenBank/DDBJ whole genome shotgun (WGS) entry which is preliminary data.</text>
</comment>